<feature type="transmembrane region" description="Helical" evidence="2">
    <location>
        <begin position="274"/>
        <end position="295"/>
    </location>
</feature>
<organism evidence="4 5">
    <name type="scientific">Streptomyces oceani</name>
    <dbReference type="NCBI Taxonomy" id="1075402"/>
    <lineage>
        <taxon>Bacteria</taxon>
        <taxon>Bacillati</taxon>
        <taxon>Actinomycetota</taxon>
        <taxon>Actinomycetes</taxon>
        <taxon>Kitasatosporales</taxon>
        <taxon>Streptomycetaceae</taxon>
        <taxon>Streptomyces</taxon>
    </lineage>
</organism>
<dbReference type="STRING" id="1075402.AN216_10775"/>
<dbReference type="GO" id="GO:0016020">
    <property type="term" value="C:membrane"/>
    <property type="evidence" value="ECO:0007669"/>
    <property type="project" value="TreeGrafter"/>
</dbReference>
<feature type="domain" description="Acyltransferase 3" evidence="3">
    <location>
        <begin position="31"/>
        <end position="353"/>
    </location>
</feature>
<keyword evidence="2" id="KW-1133">Transmembrane helix</keyword>
<feature type="transmembrane region" description="Helical" evidence="2">
    <location>
        <begin position="339"/>
        <end position="360"/>
    </location>
</feature>
<proteinExistence type="predicted"/>
<dbReference type="GO" id="GO:0016747">
    <property type="term" value="F:acyltransferase activity, transferring groups other than amino-acyl groups"/>
    <property type="evidence" value="ECO:0007669"/>
    <property type="project" value="InterPro"/>
</dbReference>
<dbReference type="GO" id="GO:0009103">
    <property type="term" value="P:lipopolysaccharide biosynthetic process"/>
    <property type="evidence" value="ECO:0007669"/>
    <property type="project" value="TreeGrafter"/>
</dbReference>
<feature type="transmembrane region" description="Helical" evidence="2">
    <location>
        <begin position="73"/>
        <end position="94"/>
    </location>
</feature>
<keyword evidence="5" id="KW-1185">Reference proteome</keyword>
<feature type="compositionally biased region" description="Pro residues" evidence="1">
    <location>
        <begin position="13"/>
        <end position="23"/>
    </location>
</feature>
<dbReference type="PANTHER" id="PTHR23028">
    <property type="entry name" value="ACETYLTRANSFERASE"/>
    <property type="match status" value="1"/>
</dbReference>
<evidence type="ECO:0000313" key="4">
    <source>
        <dbReference type="EMBL" id="OEV03617.1"/>
    </source>
</evidence>
<dbReference type="EMBL" id="LJGU01000117">
    <property type="protein sequence ID" value="OEV03617.1"/>
    <property type="molecule type" value="Genomic_DNA"/>
</dbReference>
<feature type="transmembrane region" description="Helical" evidence="2">
    <location>
        <begin position="240"/>
        <end position="262"/>
    </location>
</feature>
<dbReference type="InterPro" id="IPR050879">
    <property type="entry name" value="Acyltransferase_3"/>
</dbReference>
<dbReference type="InterPro" id="IPR002656">
    <property type="entry name" value="Acyl_transf_3_dom"/>
</dbReference>
<protein>
    <submittedName>
        <fullName evidence="4">Acyltransferase</fullName>
    </submittedName>
</protein>
<keyword evidence="2" id="KW-0812">Transmembrane</keyword>
<keyword evidence="4" id="KW-0012">Acyltransferase</keyword>
<dbReference type="PANTHER" id="PTHR23028:SF53">
    <property type="entry name" value="ACYL_TRANSF_3 DOMAIN-CONTAINING PROTEIN"/>
    <property type="match status" value="1"/>
</dbReference>
<evidence type="ECO:0000256" key="1">
    <source>
        <dbReference type="SAM" id="MobiDB-lite"/>
    </source>
</evidence>
<evidence type="ECO:0000256" key="2">
    <source>
        <dbReference type="SAM" id="Phobius"/>
    </source>
</evidence>
<dbReference type="Pfam" id="PF01757">
    <property type="entry name" value="Acyl_transf_3"/>
    <property type="match status" value="1"/>
</dbReference>
<accession>A0A1E7KI86</accession>
<feature type="transmembrane region" description="Helical" evidence="2">
    <location>
        <begin position="115"/>
        <end position="134"/>
    </location>
</feature>
<reference evidence="4 5" key="1">
    <citation type="journal article" date="2016" name="Front. Microbiol.">
        <title>Comparative Genomics Analysis of Streptomyces Species Reveals Their Adaptation to the Marine Environment and Their Diversity at the Genomic Level.</title>
        <authorList>
            <person name="Tian X."/>
            <person name="Zhang Z."/>
            <person name="Yang T."/>
            <person name="Chen M."/>
            <person name="Li J."/>
            <person name="Chen F."/>
            <person name="Yang J."/>
            <person name="Li W."/>
            <person name="Zhang B."/>
            <person name="Zhang Z."/>
            <person name="Wu J."/>
            <person name="Zhang C."/>
            <person name="Long L."/>
            <person name="Xiao J."/>
        </authorList>
    </citation>
    <scope>NUCLEOTIDE SEQUENCE [LARGE SCALE GENOMIC DNA]</scope>
    <source>
        <strain evidence="4 5">SCSIO 02100</strain>
    </source>
</reference>
<comment type="caution">
    <text evidence="4">The sequence shown here is derived from an EMBL/GenBank/DDBJ whole genome shotgun (WGS) entry which is preliminary data.</text>
</comment>
<feature type="transmembrane region" description="Helical" evidence="2">
    <location>
        <begin position="188"/>
        <end position="206"/>
    </location>
</feature>
<feature type="transmembrane region" description="Helical" evidence="2">
    <location>
        <begin position="158"/>
        <end position="181"/>
    </location>
</feature>
<evidence type="ECO:0000313" key="5">
    <source>
        <dbReference type="Proteomes" id="UP000176101"/>
    </source>
</evidence>
<dbReference type="RefSeq" id="WP_070196428.1">
    <property type="nucleotide sequence ID" value="NZ_LJGU01000117.1"/>
</dbReference>
<feature type="non-terminal residue" evidence="4">
    <location>
        <position position="1"/>
    </location>
</feature>
<dbReference type="Proteomes" id="UP000176101">
    <property type="component" value="Unassembled WGS sequence"/>
</dbReference>
<dbReference type="PATRIC" id="fig|1075402.3.peg.2982"/>
<feature type="transmembrane region" description="Helical" evidence="2">
    <location>
        <begin position="302"/>
        <end position="319"/>
    </location>
</feature>
<name>A0A1E7KI86_9ACTN</name>
<dbReference type="AlphaFoldDB" id="A0A1E7KI86"/>
<evidence type="ECO:0000259" key="3">
    <source>
        <dbReference type="Pfam" id="PF01757"/>
    </source>
</evidence>
<sequence length="378" mass="41364">PGGTGPRAGSPHTAPPHTAPPPASGDGRLRALDGLRLLAALLVAGYHLGGRNGEVSTAWGSSPAVQFPSLSQLLVYGSLGVQVFFVISGFVICMSGWGRGPRAFVASRFARLMPAYWAAVLLTTVVFALPWVVFDAVPPNDLLVNLTMLQEPAGADRVLGVCWTLWVELRFYLLFTLFVVIPGATRRRVVVFCAGWTLVAVLARAADWEPLTLLALPDHAPFFIGGMGLYLLHRYGRRDATAWAIVLTGWLLGQHFVVANLWRPPDEPGFAYRHATVIIAVVTLGFLLVAAVALGHLRWANWRWLTTAGALTYPFYLVHEHLGWVAVRFLYRWLGLPSWLVLPLTVGGLLVLAHLLHRLVERPLGPRLKRALTTPPRG</sequence>
<feature type="region of interest" description="Disordered" evidence="1">
    <location>
        <begin position="1"/>
        <end position="25"/>
    </location>
</feature>
<keyword evidence="4" id="KW-0808">Transferase</keyword>
<feature type="transmembrane region" description="Helical" evidence="2">
    <location>
        <begin position="212"/>
        <end position="233"/>
    </location>
</feature>
<gene>
    <name evidence="4" type="ORF">AN216_10775</name>
</gene>
<keyword evidence="2" id="KW-0472">Membrane</keyword>